<proteinExistence type="predicted"/>
<feature type="compositionally biased region" description="Polar residues" evidence="1">
    <location>
        <begin position="63"/>
        <end position="77"/>
    </location>
</feature>
<sequence length="77" mass="8497">MSDSNADDNVDYIPAKPKKPKQHRYWIQTGVKTPQKNGSLLNEVTASTPVIHSGCNEPETLRITDTASTPTPQAIHR</sequence>
<feature type="region of interest" description="Disordered" evidence="1">
    <location>
        <begin position="50"/>
        <end position="77"/>
    </location>
</feature>
<gene>
    <name evidence="2" type="ORF">PoB_004826500</name>
</gene>
<protein>
    <submittedName>
        <fullName evidence="2">Uncharacterized protein</fullName>
    </submittedName>
</protein>
<evidence type="ECO:0000313" key="3">
    <source>
        <dbReference type="Proteomes" id="UP000735302"/>
    </source>
</evidence>
<feature type="compositionally biased region" description="Acidic residues" evidence="1">
    <location>
        <begin position="1"/>
        <end position="10"/>
    </location>
</feature>
<reference evidence="2 3" key="1">
    <citation type="journal article" date="2021" name="Elife">
        <title>Chloroplast acquisition without the gene transfer in kleptoplastic sea slugs, Plakobranchus ocellatus.</title>
        <authorList>
            <person name="Maeda T."/>
            <person name="Takahashi S."/>
            <person name="Yoshida T."/>
            <person name="Shimamura S."/>
            <person name="Takaki Y."/>
            <person name="Nagai Y."/>
            <person name="Toyoda A."/>
            <person name="Suzuki Y."/>
            <person name="Arimoto A."/>
            <person name="Ishii H."/>
            <person name="Satoh N."/>
            <person name="Nishiyama T."/>
            <person name="Hasebe M."/>
            <person name="Maruyama T."/>
            <person name="Minagawa J."/>
            <person name="Obokata J."/>
            <person name="Shigenobu S."/>
        </authorList>
    </citation>
    <scope>NUCLEOTIDE SEQUENCE [LARGE SCALE GENOMIC DNA]</scope>
</reference>
<organism evidence="2 3">
    <name type="scientific">Plakobranchus ocellatus</name>
    <dbReference type="NCBI Taxonomy" id="259542"/>
    <lineage>
        <taxon>Eukaryota</taxon>
        <taxon>Metazoa</taxon>
        <taxon>Spiralia</taxon>
        <taxon>Lophotrochozoa</taxon>
        <taxon>Mollusca</taxon>
        <taxon>Gastropoda</taxon>
        <taxon>Heterobranchia</taxon>
        <taxon>Euthyneura</taxon>
        <taxon>Panpulmonata</taxon>
        <taxon>Sacoglossa</taxon>
        <taxon>Placobranchoidea</taxon>
        <taxon>Plakobranchidae</taxon>
        <taxon>Plakobranchus</taxon>
    </lineage>
</organism>
<accession>A0AAV4BMJ9</accession>
<comment type="caution">
    <text evidence="2">The sequence shown here is derived from an EMBL/GenBank/DDBJ whole genome shotgun (WGS) entry which is preliminary data.</text>
</comment>
<dbReference type="Proteomes" id="UP000735302">
    <property type="component" value="Unassembled WGS sequence"/>
</dbReference>
<evidence type="ECO:0000313" key="2">
    <source>
        <dbReference type="EMBL" id="GFO21760.1"/>
    </source>
</evidence>
<keyword evidence="3" id="KW-1185">Reference proteome</keyword>
<feature type="region of interest" description="Disordered" evidence="1">
    <location>
        <begin position="1"/>
        <end position="23"/>
    </location>
</feature>
<name>A0AAV4BMJ9_9GAST</name>
<dbReference type="EMBL" id="BLXT01005284">
    <property type="protein sequence ID" value="GFO21760.1"/>
    <property type="molecule type" value="Genomic_DNA"/>
</dbReference>
<evidence type="ECO:0000256" key="1">
    <source>
        <dbReference type="SAM" id="MobiDB-lite"/>
    </source>
</evidence>
<dbReference type="AlphaFoldDB" id="A0AAV4BMJ9"/>